<dbReference type="SUPFAM" id="SSF81383">
    <property type="entry name" value="F-box domain"/>
    <property type="match status" value="1"/>
</dbReference>
<feature type="domain" description="F-box" evidence="2">
    <location>
        <begin position="1"/>
        <end position="47"/>
    </location>
</feature>
<protein>
    <recommendedName>
        <fullName evidence="2">F-box domain-containing protein</fullName>
    </recommendedName>
</protein>
<evidence type="ECO:0000313" key="3">
    <source>
        <dbReference type="EMBL" id="KAJ7736861.1"/>
    </source>
</evidence>
<evidence type="ECO:0000259" key="2">
    <source>
        <dbReference type="PROSITE" id="PS50181"/>
    </source>
</evidence>
<dbReference type="Proteomes" id="UP001215598">
    <property type="component" value="Unassembled WGS sequence"/>
</dbReference>
<evidence type="ECO:0000256" key="1">
    <source>
        <dbReference type="SAM" id="MobiDB-lite"/>
    </source>
</evidence>
<dbReference type="EMBL" id="JARKIB010000119">
    <property type="protein sequence ID" value="KAJ7736861.1"/>
    <property type="molecule type" value="Genomic_DNA"/>
</dbReference>
<dbReference type="AlphaFoldDB" id="A0AAD7I7K5"/>
<organism evidence="3 4">
    <name type="scientific">Mycena metata</name>
    <dbReference type="NCBI Taxonomy" id="1033252"/>
    <lineage>
        <taxon>Eukaryota</taxon>
        <taxon>Fungi</taxon>
        <taxon>Dikarya</taxon>
        <taxon>Basidiomycota</taxon>
        <taxon>Agaricomycotina</taxon>
        <taxon>Agaricomycetes</taxon>
        <taxon>Agaricomycetidae</taxon>
        <taxon>Agaricales</taxon>
        <taxon>Marasmiineae</taxon>
        <taxon>Mycenaceae</taxon>
        <taxon>Mycena</taxon>
    </lineage>
</organism>
<accession>A0AAD7I7K5</accession>
<sequence length="535" mass="57586">MVSFNTLPADITLQIVPYLNLRDLVALSMVTKSLRKLSDEHAFWYAPLCNTRLTQPIPGPSTTNLADISALSLKNLALHFLRLNRNWSQPYPRITGTPTALHVGSHTTILFCLPGTSTMVLYSLEDRTVRCVDAQLGNMSEPLAVGRVADVGALLEQEGGVRVPLVINNEGGPTVIVLHAATTPQPTVSLAWRRDLNNEGRILGGVFMTASIVGVPWVHTGGSIEVHAFNLKDPELETVIVTDQPYNDSFSMRVDALVVGDTVYLVILHPSTAFVYACPPRLLPHPTSDGPGAIDYTVQRSHVARIPQSGSQGPTTRINGGFLSTSPTWSGARAVSVVYAYADAGPPHHKVEVTFWARPNPSADSAVERERATARALHPTHTLAVPGTVHMRTGQFRNQIIAAAESGRAAVVCVDPCPPPPAPEVEGEEELEASDTQEVNRETPSEGHVPKLMLVRYDADAANGAEAGTIHELQIPKGMCGLRVGKGEGAEAESELVEFDARKICAVELDDRAGRLFVGMGAEAEDGVLFCFEYA</sequence>
<dbReference type="Gene3D" id="1.20.1280.50">
    <property type="match status" value="1"/>
</dbReference>
<dbReference type="PROSITE" id="PS50181">
    <property type="entry name" value="FBOX"/>
    <property type="match status" value="1"/>
</dbReference>
<feature type="compositionally biased region" description="Acidic residues" evidence="1">
    <location>
        <begin position="425"/>
        <end position="435"/>
    </location>
</feature>
<dbReference type="InterPro" id="IPR036047">
    <property type="entry name" value="F-box-like_dom_sf"/>
</dbReference>
<feature type="region of interest" description="Disordered" evidence="1">
    <location>
        <begin position="419"/>
        <end position="445"/>
    </location>
</feature>
<comment type="caution">
    <text evidence="3">The sequence shown here is derived from an EMBL/GenBank/DDBJ whole genome shotgun (WGS) entry which is preliminary data.</text>
</comment>
<keyword evidence="4" id="KW-1185">Reference proteome</keyword>
<dbReference type="Pfam" id="PF12937">
    <property type="entry name" value="F-box-like"/>
    <property type="match status" value="1"/>
</dbReference>
<name>A0AAD7I7K5_9AGAR</name>
<evidence type="ECO:0000313" key="4">
    <source>
        <dbReference type="Proteomes" id="UP001215598"/>
    </source>
</evidence>
<gene>
    <name evidence="3" type="ORF">B0H16DRAFT_110238</name>
</gene>
<reference evidence="3" key="1">
    <citation type="submission" date="2023-03" db="EMBL/GenBank/DDBJ databases">
        <title>Massive genome expansion in bonnet fungi (Mycena s.s.) driven by repeated elements and novel gene families across ecological guilds.</title>
        <authorList>
            <consortium name="Lawrence Berkeley National Laboratory"/>
            <person name="Harder C.B."/>
            <person name="Miyauchi S."/>
            <person name="Viragh M."/>
            <person name="Kuo A."/>
            <person name="Thoen E."/>
            <person name="Andreopoulos B."/>
            <person name="Lu D."/>
            <person name="Skrede I."/>
            <person name="Drula E."/>
            <person name="Henrissat B."/>
            <person name="Morin E."/>
            <person name="Kohler A."/>
            <person name="Barry K."/>
            <person name="LaButti K."/>
            <person name="Morin E."/>
            <person name="Salamov A."/>
            <person name="Lipzen A."/>
            <person name="Mereny Z."/>
            <person name="Hegedus B."/>
            <person name="Baldrian P."/>
            <person name="Stursova M."/>
            <person name="Weitz H."/>
            <person name="Taylor A."/>
            <person name="Grigoriev I.V."/>
            <person name="Nagy L.G."/>
            <person name="Martin F."/>
            <person name="Kauserud H."/>
        </authorList>
    </citation>
    <scope>NUCLEOTIDE SEQUENCE</scope>
    <source>
        <strain evidence="3">CBHHK182m</strain>
    </source>
</reference>
<proteinExistence type="predicted"/>
<dbReference type="InterPro" id="IPR001810">
    <property type="entry name" value="F-box_dom"/>
</dbReference>
<dbReference type="SMART" id="SM00256">
    <property type="entry name" value="FBOX"/>
    <property type="match status" value="1"/>
</dbReference>